<evidence type="ECO:0000256" key="1">
    <source>
        <dbReference type="SAM" id="MobiDB-lite"/>
    </source>
</evidence>
<dbReference type="AlphaFoldDB" id="A0A810CTB7"/>
<dbReference type="InterPro" id="IPR036397">
    <property type="entry name" value="RNaseH_sf"/>
</dbReference>
<feature type="region of interest" description="Disordered" evidence="1">
    <location>
        <begin position="699"/>
        <end position="805"/>
    </location>
</feature>
<dbReference type="EMBL" id="AP023094">
    <property type="protein sequence ID" value="BCE48149.1"/>
    <property type="molecule type" value="Genomic_DNA"/>
</dbReference>
<accession>A0A810CTB7</accession>
<gene>
    <name evidence="4" type="ORF">XF10B_44630</name>
    <name evidence="3" type="ORF">XF4B_44980</name>
</gene>
<reference evidence="4" key="1">
    <citation type="submission" date="2020-05" db="EMBL/GenBank/DDBJ databases">
        <title>Complete genome sequence of Bradyrhizobium diazoefficiens XF10 isolated from soybean nodule.</title>
        <authorList>
            <person name="Noda R."/>
            <person name="Kakizaki K."/>
            <person name="Minamisawa K."/>
        </authorList>
    </citation>
    <scope>NUCLEOTIDE SEQUENCE</scope>
    <source>
        <strain evidence="4">XF10</strain>
    </source>
</reference>
<evidence type="ECO:0000259" key="2">
    <source>
        <dbReference type="PROSITE" id="PS50994"/>
    </source>
</evidence>
<dbReference type="PROSITE" id="PS50994">
    <property type="entry name" value="INTEGRASE"/>
    <property type="match status" value="1"/>
</dbReference>
<reference evidence="3" key="2">
    <citation type="submission" date="2020-05" db="EMBL/GenBank/DDBJ databases">
        <title>Complete genome sequence of Bradyrhizobium diazoefficiens XF4 isolated from soybean nodule.</title>
        <authorList>
            <person name="Noda R."/>
            <person name="Kakizaki K."/>
            <person name="Minamisawa K."/>
        </authorList>
    </citation>
    <scope>NUCLEOTIDE SEQUENCE</scope>
    <source>
        <strain evidence="3">XF4</strain>
    </source>
</reference>
<feature type="compositionally biased region" description="Basic residues" evidence="1">
    <location>
        <begin position="725"/>
        <end position="735"/>
    </location>
</feature>
<dbReference type="SUPFAM" id="SSF53098">
    <property type="entry name" value="Ribonuclease H-like"/>
    <property type="match status" value="1"/>
</dbReference>
<dbReference type="GO" id="GO:0015074">
    <property type="term" value="P:DNA integration"/>
    <property type="evidence" value="ECO:0007669"/>
    <property type="project" value="InterPro"/>
</dbReference>
<evidence type="ECO:0000313" key="4">
    <source>
        <dbReference type="EMBL" id="BCE91665.1"/>
    </source>
</evidence>
<dbReference type="InterPro" id="IPR001584">
    <property type="entry name" value="Integrase_cat-core"/>
</dbReference>
<feature type="compositionally biased region" description="Basic residues" evidence="1">
    <location>
        <begin position="786"/>
        <end position="797"/>
    </location>
</feature>
<feature type="compositionally biased region" description="Low complexity" evidence="1">
    <location>
        <begin position="775"/>
        <end position="785"/>
    </location>
</feature>
<protein>
    <recommendedName>
        <fullName evidence="2">Integrase catalytic domain-containing protein</fullName>
    </recommendedName>
</protein>
<sequence length="805" mass="90441">MRPVRHVPHPIADAYAQPERMIFGKTDRIVLSDDIDWVCVETDDFGHVLRAHHDKKTKRFIKHSEMKAEASRIGFRHDPGWYSVKAQKTRARNGVASLSDLKWPERQIIMWKEGLITEFEILKQEDPDHTTKGSKFIKTAIAKAHARVAANAFKVGDGGKRKYFGRLKTFPDMPPGPKAFLTSMKLYYEADRDALALRSGKYRSGNFTERMTGEQLELIDEYARQFLAPNEPSANGLWESMKAHIENVLNPQRKKKKLPPIKVPSRGRFYDAVDDFDLFEKVYARKGPGRAQKKFTPSGDGVPDLVRALQEVEIDHWTVNLRTILEKARIWHRLNRPSRRKLEKVRMTLGVAVCRTTRCILGMVLTRTASVEAAVRLIEMVVSNNKSRFGEAAGCLTPYDILGKPELILFDGGPAFNNGEVRAVLRDLDIDWEIGPGGLAHLRGRVERLFGIIDDECISWFEGRTFSDIAAKGDYDPDARTGTSVEELGRVLVRYVIDRHHNRPRKFLGGDTPREHHIRLTRGVGVHPTPDPDKMRNVFGFTLKRTLTASGIRFLNVQYRSKTLHKLFMQKGNKQYAIRAYFPNIGAISVQVGNRLLTVPGPPEFDGVSAERWIAAEEKIRAKMKRTVRIVTGPVINAALLDARLMAEEARRRAGIDDNPTPRSVVLRAEARMMVFANFAEDRLDEPESNQDVYATAIPVGRAGDVDPDDLPSSNPRRAATKSPAARKRARRASKPTKTAAAAREPAAAPKQTGAKPPRAEPAKPKPSTSKYVNAKSAKPAARAKSAPKRAVRRPGLRRNFSARD</sequence>
<dbReference type="GO" id="GO:0003676">
    <property type="term" value="F:nucleic acid binding"/>
    <property type="evidence" value="ECO:0007669"/>
    <property type="project" value="InterPro"/>
</dbReference>
<feature type="compositionally biased region" description="Low complexity" evidence="1">
    <location>
        <begin position="736"/>
        <end position="757"/>
    </location>
</feature>
<dbReference type="EMBL" id="AP023099">
    <property type="protein sequence ID" value="BCE91665.1"/>
    <property type="molecule type" value="Genomic_DNA"/>
</dbReference>
<proteinExistence type="predicted"/>
<dbReference type="Gene3D" id="3.30.420.10">
    <property type="entry name" value="Ribonuclease H-like superfamily/Ribonuclease H"/>
    <property type="match status" value="1"/>
</dbReference>
<feature type="domain" description="Integrase catalytic" evidence="2">
    <location>
        <begin position="307"/>
        <end position="521"/>
    </location>
</feature>
<name>A0A810CTB7_9BRAD</name>
<evidence type="ECO:0000313" key="3">
    <source>
        <dbReference type="EMBL" id="BCE48149.1"/>
    </source>
</evidence>
<dbReference type="InterPro" id="IPR012337">
    <property type="entry name" value="RNaseH-like_sf"/>
</dbReference>
<organism evidence="4">
    <name type="scientific">Bradyrhizobium diazoefficiens</name>
    <dbReference type="NCBI Taxonomy" id="1355477"/>
    <lineage>
        <taxon>Bacteria</taxon>
        <taxon>Pseudomonadati</taxon>
        <taxon>Pseudomonadota</taxon>
        <taxon>Alphaproteobacteria</taxon>
        <taxon>Hyphomicrobiales</taxon>
        <taxon>Nitrobacteraceae</taxon>
        <taxon>Bradyrhizobium</taxon>
    </lineage>
</organism>